<dbReference type="PROSITE" id="PS50075">
    <property type="entry name" value="CARRIER"/>
    <property type="match status" value="1"/>
</dbReference>
<evidence type="ECO:0000256" key="1">
    <source>
        <dbReference type="ARBA" id="ARBA00022450"/>
    </source>
</evidence>
<comment type="caution">
    <text evidence="5">The sequence shown here is derived from an EMBL/GenBank/DDBJ whole genome shotgun (WGS) entry which is preliminary data.</text>
</comment>
<dbReference type="Pfam" id="PF00550">
    <property type="entry name" value="PP-binding"/>
    <property type="match status" value="1"/>
</dbReference>
<protein>
    <recommendedName>
        <fullName evidence="4">Carrier domain-containing protein</fullName>
    </recommendedName>
</protein>
<dbReference type="InterPro" id="IPR013120">
    <property type="entry name" value="FAR_NAD-bd"/>
</dbReference>
<name>A0A5C6THM5_FUSOC</name>
<dbReference type="InterPro" id="IPR036291">
    <property type="entry name" value="NAD(P)-bd_dom_sf"/>
</dbReference>
<evidence type="ECO:0000313" key="5">
    <source>
        <dbReference type="EMBL" id="TXC09754.1"/>
    </source>
</evidence>
<dbReference type="InterPro" id="IPR042099">
    <property type="entry name" value="ANL_N_sf"/>
</dbReference>
<dbReference type="Pfam" id="PF07993">
    <property type="entry name" value="NAD_binding_4"/>
    <property type="match status" value="1"/>
</dbReference>
<dbReference type="SUPFAM" id="SSF56801">
    <property type="entry name" value="Acetyl-CoA synthetase-like"/>
    <property type="match status" value="1"/>
</dbReference>
<evidence type="ECO:0000313" key="6">
    <source>
        <dbReference type="Proteomes" id="UP000321331"/>
    </source>
</evidence>
<dbReference type="Gene3D" id="3.40.50.12780">
    <property type="entry name" value="N-terminal domain of ligase-like"/>
    <property type="match status" value="1"/>
</dbReference>
<keyword evidence="3" id="KW-0521">NADP</keyword>
<evidence type="ECO:0000259" key="4">
    <source>
        <dbReference type="PROSITE" id="PS50075"/>
    </source>
</evidence>
<dbReference type="AlphaFoldDB" id="A0A5C6THM5"/>
<dbReference type="Pfam" id="PF00501">
    <property type="entry name" value="AMP-binding"/>
    <property type="match status" value="1"/>
</dbReference>
<dbReference type="InterPro" id="IPR020845">
    <property type="entry name" value="AMP-binding_CS"/>
</dbReference>
<feature type="domain" description="Carrier" evidence="4">
    <location>
        <begin position="566"/>
        <end position="643"/>
    </location>
</feature>
<dbReference type="SUPFAM" id="SSF47336">
    <property type="entry name" value="ACP-like"/>
    <property type="match status" value="1"/>
</dbReference>
<gene>
    <name evidence="5" type="ORF">FocTR4_00004483</name>
</gene>
<sequence>MQKKAKQALFSLYSLAKYPTNAMGSISHLPAYGHRLLPVLIDEIARDEPDRVLFYTPRNGQPSQGYDEVNTKIFANSINRLCGWLDSQLGSPAGPRTIAYIGQNDLRYFIMMIASTKLGHRLLLSSPRNSVEGHVSLIKQSGCEFWIASSGLDHHEFLQDLQIPSVEAPELPQLLDPTPVKPYVYQKSWNEGKSDMLALLHTSGSTGLPKLVPVYLETAATVDGFHLMEPTNGKRPTGVEWTGTRQLCAMPLFHVAGICLGLYSAVFFNWTVVLPSVGPIMQHVIEDALDHISLDSAFISPSVLQDISKSPRVLEKLSKLKFITSAGGPIPQSVGDLIHSRVPIMQTMGMTEGQWLASVVTHPDEWAYYYFHPRTGVEMRPYSEDLSELVFVQNPKLSATQPVFKTFPELDIWETKDLYSRHPKHPDLWKYEMRRDDLIILSNGEKFNPLAAEGKLISHPWIAAAYLTGRGRFQTAALLYPDQNSLDKPDDIITDNAWPTFEEVNKSLPAFAQIHRDFVKIVRTPFPRTPKGTLARNETEKAFTADINAIYDRSTHGKPSVHINGTTEDVVRSGIREAIETVSGLVDLKDDDNIFTRGFDSLHVIRLAGLLSSAFDQPLEVEAGTIYTNPTIYQLAHSVWSHLEHGPQDKVHHSEVTREMLAKYAQAFEPPREAKEHIVLTGTTGEIGSYLLDVLCNNDKVAKVWCLNRSADAFQRQVDSAKSKGLSSSWQSKAKFVRYDVASENLGLSQDDLEEIKNKATAIIHNAWEVNFNLPLSSFEPQFIGLKSLVDVCRESRHKIRFFFVSSISAAMNWPSELLGPVPEASIPRFDAPINGYGSSKLVAEHLLSKAARSGVLSLSILRVGQVAGPVKTLGEGSIWTRRDWVPAIIDASAHLRALPLDLGSASILDWIPIDLLTEVIGQLVVPVNPVVGQENYYNLLNPRTTSWIDSLPGLKARLEDYFSETFEIIPLQEWISRLRGAEKTIVKEVSEGSSETARRAQSGLKLLAFFEMLASGKEGSRGLEWAKANTLAQSSILACMEPVSSAWFDTWSKQWGY</sequence>
<dbReference type="InterPro" id="IPR036736">
    <property type="entry name" value="ACP-like_sf"/>
</dbReference>
<dbReference type="InterPro" id="IPR009081">
    <property type="entry name" value="PP-bd_ACP"/>
</dbReference>
<dbReference type="PANTHER" id="PTHR43439:SF2">
    <property type="entry name" value="ENZYME, PUTATIVE (JCVI)-RELATED"/>
    <property type="match status" value="1"/>
</dbReference>
<dbReference type="InterPro" id="IPR051414">
    <property type="entry name" value="Adenylate-forming_Reductase"/>
</dbReference>
<keyword evidence="2" id="KW-0597">Phosphoprotein</keyword>
<reference evidence="5 6" key="1">
    <citation type="submission" date="2019-07" db="EMBL/GenBank/DDBJ databases">
        <title>The First High-Quality Draft Genome Sequence of the Causal Agent of the Current Panama Disease Epidemic.</title>
        <authorList>
            <person name="Warmington R.J."/>
            <person name="Kay W."/>
            <person name="Jeffries A."/>
            <person name="Bebber D."/>
            <person name="Moore K."/>
            <person name="Studholme D.J."/>
        </authorList>
    </citation>
    <scope>NUCLEOTIDE SEQUENCE [LARGE SCALE GENOMIC DNA]</scope>
    <source>
        <strain evidence="5 6">TR4</strain>
    </source>
</reference>
<dbReference type="Pfam" id="PF23562">
    <property type="entry name" value="AMP-binding_C_3"/>
    <property type="match status" value="1"/>
</dbReference>
<dbReference type="InterPro" id="IPR000873">
    <property type="entry name" value="AMP-dep_synth/lig_dom"/>
</dbReference>
<dbReference type="PROSITE" id="PS00455">
    <property type="entry name" value="AMP_BINDING"/>
    <property type="match status" value="1"/>
</dbReference>
<evidence type="ECO:0000256" key="2">
    <source>
        <dbReference type="ARBA" id="ARBA00022553"/>
    </source>
</evidence>
<dbReference type="Proteomes" id="UP000321331">
    <property type="component" value="Unassembled WGS sequence"/>
</dbReference>
<dbReference type="Gene3D" id="3.40.50.720">
    <property type="entry name" value="NAD(P)-binding Rossmann-like Domain"/>
    <property type="match status" value="1"/>
</dbReference>
<dbReference type="EMBL" id="VMNF01000004">
    <property type="protein sequence ID" value="TXC09754.1"/>
    <property type="molecule type" value="Genomic_DNA"/>
</dbReference>
<dbReference type="Gene3D" id="1.10.1200.10">
    <property type="entry name" value="ACP-like"/>
    <property type="match status" value="1"/>
</dbReference>
<dbReference type="PANTHER" id="PTHR43439">
    <property type="entry name" value="PHENYLACETATE-COENZYME A LIGASE"/>
    <property type="match status" value="1"/>
</dbReference>
<keyword evidence="1" id="KW-0596">Phosphopantetheine</keyword>
<proteinExistence type="predicted"/>
<evidence type="ECO:0000256" key="3">
    <source>
        <dbReference type="ARBA" id="ARBA00022857"/>
    </source>
</evidence>
<organism evidence="5 6">
    <name type="scientific">Fusarium oxysporum f. sp. cubense</name>
    <dbReference type="NCBI Taxonomy" id="61366"/>
    <lineage>
        <taxon>Eukaryota</taxon>
        <taxon>Fungi</taxon>
        <taxon>Dikarya</taxon>
        <taxon>Ascomycota</taxon>
        <taxon>Pezizomycotina</taxon>
        <taxon>Sordariomycetes</taxon>
        <taxon>Hypocreomycetidae</taxon>
        <taxon>Hypocreales</taxon>
        <taxon>Nectriaceae</taxon>
        <taxon>Fusarium</taxon>
        <taxon>Fusarium oxysporum species complex</taxon>
    </lineage>
</organism>
<accession>A0A5C6THM5</accession>
<dbReference type="SUPFAM" id="SSF51735">
    <property type="entry name" value="NAD(P)-binding Rossmann-fold domains"/>
    <property type="match status" value="1"/>
</dbReference>